<dbReference type="Pfam" id="PF17863">
    <property type="entry name" value="AAA_lid_2"/>
    <property type="match status" value="1"/>
</dbReference>
<evidence type="ECO:0000259" key="3">
    <source>
        <dbReference type="Pfam" id="PF17863"/>
    </source>
</evidence>
<gene>
    <name evidence="4" type="ORF">OOU_Y34scaffold00094g62</name>
</gene>
<dbReference type="Proteomes" id="UP000011086">
    <property type="component" value="Unassembled WGS sequence"/>
</dbReference>
<comment type="pathway">
    <text evidence="2">Porphyrin-containing compound metabolism.</text>
</comment>
<accession>A0AA97PRI8</accession>
<evidence type="ECO:0000256" key="1">
    <source>
        <dbReference type="ARBA" id="ARBA00012825"/>
    </source>
</evidence>
<evidence type="ECO:0000256" key="2">
    <source>
        <dbReference type="ARBA" id="ARBA00023444"/>
    </source>
</evidence>
<reference evidence="4" key="1">
    <citation type="journal article" date="2012" name="PLoS Genet.">
        <title>Comparative analysis of the genomes of two field isolates of the rice blast fungus Magnaporthe oryzae.</title>
        <authorList>
            <person name="Xue M."/>
            <person name="Yang J."/>
            <person name="Li Z."/>
            <person name="Hu S."/>
            <person name="Yao N."/>
            <person name="Dean R.A."/>
            <person name="Zhao W."/>
            <person name="Shen M."/>
            <person name="Zhang H."/>
            <person name="Li C."/>
            <person name="Liu L."/>
            <person name="Cao L."/>
            <person name="Xu X."/>
            <person name="Xing Y."/>
            <person name="Hsiang T."/>
            <person name="Zhang Z."/>
            <person name="Xu J.R."/>
            <person name="Peng Y.L."/>
        </authorList>
    </citation>
    <scope>NUCLEOTIDE SEQUENCE</scope>
    <source>
        <strain evidence="4">Y34</strain>
    </source>
</reference>
<dbReference type="PANTHER" id="PTHR11603">
    <property type="entry name" value="AAA FAMILY ATPASE"/>
    <property type="match status" value="1"/>
</dbReference>
<dbReference type="AlphaFoldDB" id="A0AA97PRI8"/>
<protein>
    <recommendedName>
        <fullName evidence="1">magnesium chelatase</fullName>
        <ecNumber evidence="1">6.6.1.1</ecNumber>
    </recommendedName>
</protein>
<proteinExistence type="predicted"/>
<evidence type="ECO:0000313" key="4">
    <source>
        <dbReference type="EMBL" id="ELQ44272.1"/>
    </source>
</evidence>
<sequence>MADDDLLDKVHNLSDIELAVLLCLISREHCLISTPSEALNDLVGELHLIATRTFGLTCVTVDCHANTTLEDFATSLLLPTPSSPYVRPGSTSPLQTRGNDSYFQSQSVATPPLIRGGGLQPPRSPLISSSSSGACNATGTSTTALPGPGAIANVVLARNLDHAPSAVQAQALELLRTRRIFTRTTVQTAPRPFLLVAVVGADSGGQARVNPHLNDLLYMAHWHDPEDGFVNLEEMRAAEDIATEPVFSDAVGCPIFVASLHDVQFDIEVVRYQMNIVSFLRIHRAVDGGITPTATKHFERLIKCLAPLHRLDFVTPSLVAMAAKKVYLHRIKMVKAQAERSMQWGSDLAAVKAVLEDIGPEDVIEDVIAMVTPPV</sequence>
<dbReference type="Gene3D" id="1.10.8.80">
    <property type="entry name" value="Magnesium chelatase subunit I, C-Terminal domain"/>
    <property type="match status" value="1"/>
</dbReference>
<organism evidence="4">
    <name type="scientific">Pyricularia oryzae (strain Y34)</name>
    <name type="common">Rice blast fungus</name>
    <name type="synonym">Magnaporthe oryzae</name>
    <dbReference type="NCBI Taxonomy" id="1143189"/>
    <lineage>
        <taxon>Eukaryota</taxon>
        <taxon>Fungi</taxon>
        <taxon>Dikarya</taxon>
        <taxon>Ascomycota</taxon>
        <taxon>Pezizomycotina</taxon>
        <taxon>Sordariomycetes</taxon>
        <taxon>Sordariomycetidae</taxon>
        <taxon>Magnaporthales</taxon>
        <taxon>Pyriculariaceae</taxon>
        <taxon>Pyricularia</taxon>
    </lineage>
</organism>
<dbReference type="GO" id="GO:0016851">
    <property type="term" value="F:magnesium chelatase activity"/>
    <property type="evidence" value="ECO:0007669"/>
    <property type="project" value="UniProtKB-EC"/>
</dbReference>
<name>A0AA97PRI8_PYRO3</name>
<dbReference type="PANTHER" id="PTHR11603:SF132">
    <property type="entry name" value="C2H2-TYPE DOMAIN-CONTAINING PROTEIN"/>
    <property type="match status" value="1"/>
</dbReference>
<dbReference type="InterPro" id="IPR052041">
    <property type="entry name" value="Nucleic_acid_metab_PIN/TRAM"/>
</dbReference>
<feature type="domain" description="ChlI/MoxR AAA lid" evidence="3">
    <location>
        <begin position="280"/>
        <end position="340"/>
    </location>
</feature>
<dbReference type="EMBL" id="JH793109">
    <property type="protein sequence ID" value="ELQ44272.1"/>
    <property type="molecule type" value="Genomic_DNA"/>
</dbReference>
<dbReference type="EC" id="6.6.1.1" evidence="1"/>
<dbReference type="InterPro" id="IPR041628">
    <property type="entry name" value="ChlI/MoxR_AAA_lid"/>
</dbReference>